<sequence>MARAVVSRGLHSLMQRFPGDLWQRNSQKSKFGRWKRWNHQTVLSCSTII</sequence>
<evidence type="ECO:0000313" key="1">
    <source>
        <dbReference type="EMBL" id="EMI17535.1"/>
    </source>
</evidence>
<dbReference type="Proteomes" id="UP000011991">
    <property type="component" value="Unassembled WGS sequence"/>
</dbReference>
<proteinExistence type="predicted"/>
<comment type="caution">
    <text evidence="1">The sequence shown here is derived from an EMBL/GenBank/DDBJ whole genome shotgun (WGS) entry which is preliminary data.</text>
</comment>
<gene>
    <name evidence="1" type="ORF">RMSM_05546</name>
</gene>
<organism evidence="1 2">
    <name type="scientific">Rhodopirellula maiorica SM1</name>
    <dbReference type="NCBI Taxonomy" id="1265738"/>
    <lineage>
        <taxon>Bacteria</taxon>
        <taxon>Pseudomonadati</taxon>
        <taxon>Planctomycetota</taxon>
        <taxon>Planctomycetia</taxon>
        <taxon>Pirellulales</taxon>
        <taxon>Pirellulaceae</taxon>
        <taxon>Novipirellula</taxon>
    </lineage>
</organism>
<dbReference type="PATRIC" id="fig|1265738.3.peg.5553"/>
<accession>M5RDS3</accession>
<name>M5RDS3_9BACT</name>
<dbReference type="EMBL" id="ANOG01000786">
    <property type="protein sequence ID" value="EMI17535.1"/>
    <property type="molecule type" value="Genomic_DNA"/>
</dbReference>
<evidence type="ECO:0000313" key="2">
    <source>
        <dbReference type="Proteomes" id="UP000011991"/>
    </source>
</evidence>
<protein>
    <submittedName>
        <fullName evidence="1">Uncharacterized protein</fullName>
    </submittedName>
</protein>
<dbReference type="AlphaFoldDB" id="M5RDS3"/>
<reference evidence="1 2" key="1">
    <citation type="journal article" date="2013" name="Mar. Genomics">
        <title>Expression of sulfatases in Rhodopirellula baltica and the diversity of sulfatases in the genus Rhodopirellula.</title>
        <authorList>
            <person name="Wegner C.E."/>
            <person name="Richter-Heitmann T."/>
            <person name="Klindworth A."/>
            <person name="Klockow C."/>
            <person name="Richter M."/>
            <person name="Achstetter T."/>
            <person name="Glockner F.O."/>
            <person name="Harder J."/>
        </authorList>
    </citation>
    <scope>NUCLEOTIDE SEQUENCE [LARGE SCALE GENOMIC DNA]</scope>
    <source>
        <strain evidence="1 2">SM1</strain>
    </source>
</reference>
<keyword evidence="2" id="KW-1185">Reference proteome</keyword>